<dbReference type="Pfam" id="PF12892">
    <property type="entry name" value="FctA"/>
    <property type="match status" value="1"/>
</dbReference>
<gene>
    <name evidence="4" type="ORF">KHY36_07600</name>
</gene>
<keyword evidence="1" id="KW-0472">Membrane</keyword>
<dbReference type="EMBL" id="JAGZGG010000015">
    <property type="protein sequence ID" value="MBS5332375.1"/>
    <property type="molecule type" value="Genomic_DNA"/>
</dbReference>
<feature type="transmembrane region" description="Helical" evidence="1">
    <location>
        <begin position="187"/>
        <end position="208"/>
    </location>
</feature>
<evidence type="ECO:0000256" key="2">
    <source>
        <dbReference type="SAM" id="SignalP"/>
    </source>
</evidence>
<evidence type="ECO:0000259" key="3">
    <source>
        <dbReference type="Pfam" id="PF12892"/>
    </source>
</evidence>
<proteinExistence type="predicted"/>
<name>A0A943HKP6_9FIRM</name>
<feature type="signal peptide" evidence="2">
    <location>
        <begin position="1"/>
        <end position="29"/>
    </location>
</feature>
<feature type="chain" id="PRO_5037921097" description="Streptococcal pilin isopeptide linkage domain-containing protein" evidence="2">
    <location>
        <begin position="30"/>
        <end position="212"/>
    </location>
</feature>
<keyword evidence="1" id="KW-1133">Transmembrane helix</keyword>
<dbReference type="AlphaFoldDB" id="A0A943HKP6"/>
<feature type="domain" description="Streptococcal pilin isopeptide linkage" evidence="3">
    <location>
        <begin position="51"/>
        <end position="150"/>
    </location>
</feature>
<protein>
    <recommendedName>
        <fullName evidence="3">Streptococcal pilin isopeptide linkage domain-containing protein</fullName>
    </recommendedName>
</protein>
<dbReference type="NCBIfam" id="TIGR03786">
    <property type="entry name" value="strep_pil_rpt"/>
    <property type="match status" value="1"/>
</dbReference>
<dbReference type="InterPro" id="IPR038174">
    <property type="entry name" value="Strep_pil_link_sf"/>
</dbReference>
<keyword evidence="1" id="KW-0812">Transmembrane</keyword>
<dbReference type="Gene3D" id="2.60.40.3050">
    <property type="match status" value="1"/>
</dbReference>
<organism evidence="4 5">
    <name type="scientific">Subdoligranulum variabile</name>
    <dbReference type="NCBI Taxonomy" id="214851"/>
    <lineage>
        <taxon>Bacteria</taxon>
        <taxon>Bacillati</taxon>
        <taxon>Bacillota</taxon>
        <taxon>Clostridia</taxon>
        <taxon>Eubacteriales</taxon>
        <taxon>Oscillospiraceae</taxon>
        <taxon>Subdoligranulum</taxon>
    </lineage>
</organism>
<dbReference type="InterPro" id="IPR022464">
    <property type="entry name" value="Strep_pil_isopept_link"/>
</dbReference>
<reference evidence="4" key="1">
    <citation type="submission" date="2021-02" db="EMBL/GenBank/DDBJ databases">
        <title>Infant gut strain persistence is associated with maternal origin, phylogeny, and functional potential including surface adhesion and iron acquisition.</title>
        <authorList>
            <person name="Lou Y.C."/>
        </authorList>
    </citation>
    <scope>NUCLEOTIDE SEQUENCE</scope>
    <source>
        <strain evidence="4">L3_101_000M1_dasL3_101_000M1_concoct_87</strain>
    </source>
</reference>
<dbReference type="Proteomes" id="UP000759273">
    <property type="component" value="Unassembled WGS sequence"/>
</dbReference>
<comment type="caution">
    <text evidence="4">The sequence shown here is derived from an EMBL/GenBank/DDBJ whole genome shotgun (WGS) entry which is preliminary data.</text>
</comment>
<evidence type="ECO:0000256" key="1">
    <source>
        <dbReference type="SAM" id="Phobius"/>
    </source>
</evidence>
<accession>A0A943HKP6</accession>
<evidence type="ECO:0000313" key="4">
    <source>
        <dbReference type="EMBL" id="MBS5332375.1"/>
    </source>
</evidence>
<evidence type="ECO:0000313" key="5">
    <source>
        <dbReference type="Proteomes" id="UP000759273"/>
    </source>
</evidence>
<keyword evidence="2" id="KW-0732">Signal</keyword>
<sequence length="212" mass="22053">MSFGKTTLRRWLPAAALALALLCPLPVFAAQAGAEIPVTVRTDGAACDTVYTVKITPLDKAPAPAQTSVQVKGGGTAYFTGLTFDAPGDYRYKLAQVKGCAADTTYDGRTYTVTVRVMTAADGSLDTELWAVHSGRTAKAAGVVFTNRYDPPAPAATATPAPSAAPMPRPIKNTARPVGALPRTVDAFPLEALAALLCAGVVGFGTAWNKRR</sequence>